<dbReference type="Pfam" id="PF12740">
    <property type="entry name" value="PETase"/>
    <property type="match status" value="1"/>
</dbReference>
<evidence type="ECO:0000313" key="6">
    <source>
        <dbReference type="EMBL" id="RFU82673.1"/>
    </source>
</evidence>
<evidence type="ECO:0000256" key="2">
    <source>
        <dbReference type="ARBA" id="ARBA00022801"/>
    </source>
</evidence>
<reference evidence="6 7" key="1">
    <citation type="submission" date="2018-08" db="EMBL/GenBank/DDBJ databases">
        <title>Isolation, diversity and antifungal activity of Actinobacteria from wheat.</title>
        <authorList>
            <person name="Han C."/>
        </authorList>
    </citation>
    <scope>NUCLEOTIDE SEQUENCE [LARGE SCALE GENOMIC DNA]</scope>
    <source>
        <strain evidence="6 7">NEAU-YY421</strain>
    </source>
</reference>
<feature type="chain" id="PRO_5038413160" evidence="4">
    <location>
        <begin position="33"/>
        <end position="310"/>
    </location>
</feature>
<proteinExistence type="inferred from homology"/>
<protein>
    <submittedName>
        <fullName evidence="6">Alpha/beta hydrolase</fullName>
    </submittedName>
</protein>
<dbReference type="InterPro" id="IPR050261">
    <property type="entry name" value="FrsA_esterase"/>
</dbReference>
<dbReference type="InterPro" id="IPR029058">
    <property type="entry name" value="AB_hydrolase_fold"/>
</dbReference>
<feature type="region of interest" description="Disordered" evidence="3">
    <location>
        <begin position="33"/>
        <end position="64"/>
    </location>
</feature>
<name>A0A372LWM9_9ACTN</name>
<dbReference type="EMBL" id="QUAK01000234">
    <property type="protein sequence ID" value="RFU82673.1"/>
    <property type="molecule type" value="Genomic_DNA"/>
</dbReference>
<dbReference type="PROSITE" id="PS51257">
    <property type="entry name" value="PROKAR_LIPOPROTEIN"/>
    <property type="match status" value="1"/>
</dbReference>
<evidence type="ECO:0000256" key="3">
    <source>
        <dbReference type="SAM" id="MobiDB-lite"/>
    </source>
</evidence>
<keyword evidence="7" id="KW-1185">Reference proteome</keyword>
<dbReference type="InterPro" id="IPR041127">
    <property type="entry name" value="PET_hydrolase/cutinase-like"/>
</dbReference>
<evidence type="ECO:0000256" key="1">
    <source>
        <dbReference type="ARBA" id="ARBA00008645"/>
    </source>
</evidence>
<evidence type="ECO:0000313" key="7">
    <source>
        <dbReference type="Proteomes" id="UP000263094"/>
    </source>
</evidence>
<keyword evidence="4" id="KW-0732">Signal</keyword>
<dbReference type="AlphaFoldDB" id="A0A372LWM9"/>
<feature type="region of interest" description="Disordered" evidence="3">
    <location>
        <begin position="83"/>
        <end position="104"/>
    </location>
</feature>
<comment type="caution">
    <text evidence="6">The sequence shown here is derived from an EMBL/GenBank/DDBJ whole genome shotgun (WGS) entry which is preliminary data.</text>
</comment>
<evidence type="ECO:0000259" key="5">
    <source>
        <dbReference type="Pfam" id="PF12740"/>
    </source>
</evidence>
<feature type="compositionally biased region" description="Basic and acidic residues" evidence="3">
    <location>
        <begin position="47"/>
        <end position="64"/>
    </location>
</feature>
<organism evidence="6 7">
    <name type="scientific">Streptomyces triticagri</name>
    <dbReference type="NCBI Taxonomy" id="2293568"/>
    <lineage>
        <taxon>Bacteria</taxon>
        <taxon>Bacillati</taxon>
        <taxon>Actinomycetota</taxon>
        <taxon>Actinomycetes</taxon>
        <taxon>Kitasatosporales</taxon>
        <taxon>Streptomycetaceae</taxon>
        <taxon>Streptomyces</taxon>
    </lineage>
</organism>
<keyword evidence="2 6" id="KW-0378">Hydrolase</keyword>
<feature type="signal peptide" evidence="4">
    <location>
        <begin position="1"/>
        <end position="32"/>
    </location>
</feature>
<dbReference type="PANTHER" id="PTHR22946">
    <property type="entry name" value="DIENELACTONE HYDROLASE DOMAIN-CONTAINING PROTEIN-RELATED"/>
    <property type="match status" value="1"/>
</dbReference>
<dbReference type="Gene3D" id="3.40.50.1820">
    <property type="entry name" value="alpha/beta hydrolase"/>
    <property type="match status" value="1"/>
</dbReference>
<feature type="domain" description="PET hydrolase/cutinase-like" evidence="5">
    <location>
        <begin position="44"/>
        <end position="308"/>
    </location>
</feature>
<evidence type="ECO:0000256" key="4">
    <source>
        <dbReference type="SAM" id="SignalP"/>
    </source>
</evidence>
<comment type="similarity">
    <text evidence="1">Belongs to the AB hydrolase superfamily.</text>
</comment>
<dbReference type="Proteomes" id="UP000263094">
    <property type="component" value="Unassembled WGS sequence"/>
</dbReference>
<sequence>MTVGPSRTTALRPAAGRLLAAVLLLASTAACGGSGGERDASGSPERPAPDPVERELDGKHYGPYEVRTDRFGADAVDGDFGGGTLYHPVGGPAPSGDGDSRRHGVVAAAPGLGADESMVEWFGELLASHGFVTVTLNTRATDDTPDERAQQIRSALGYATRDSVAADRTDPRRLGVLGHSAGGGGALVAAAEHPAVRAAVPLTPYYDGTYDWSSVRTPTLIIGGDQDAVAPVADHAEPMYRGTGSREKAYLSLAGDHFVANTPGALVAEQTVAWFKRFVDGDRAAGRVLCPPPEPDGTELLAAKHTCPHR</sequence>
<accession>A0A372LWM9</accession>
<dbReference type="GO" id="GO:0052689">
    <property type="term" value="F:carboxylic ester hydrolase activity"/>
    <property type="evidence" value="ECO:0007669"/>
    <property type="project" value="UniProtKB-ARBA"/>
</dbReference>
<gene>
    <name evidence="6" type="ORF">DY218_32065</name>
</gene>
<dbReference type="SUPFAM" id="SSF53474">
    <property type="entry name" value="alpha/beta-Hydrolases"/>
    <property type="match status" value="1"/>
</dbReference>
<dbReference type="OrthoDB" id="1466228at2"/>
<dbReference type="PANTHER" id="PTHR22946:SF9">
    <property type="entry name" value="POLYKETIDE TRANSFERASE AF380"/>
    <property type="match status" value="1"/>
</dbReference>
<dbReference type="RefSeq" id="WP_128559657.1">
    <property type="nucleotide sequence ID" value="NZ_QUAK01000234.1"/>
</dbReference>